<protein>
    <submittedName>
        <fullName evidence="1">Uncharacterized protein</fullName>
    </submittedName>
</protein>
<gene>
    <name evidence="1" type="ORF">S12H4_58337</name>
</gene>
<organism evidence="1">
    <name type="scientific">marine sediment metagenome</name>
    <dbReference type="NCBI Taxonomy" id="412755"/>
    <lineage>
        <taxon>unclassified sequences</taxon>
        <taxon>metagenomes</taxon>
        <taxon>ecological metagenomes</taxon>
    </lineage>
</organism>
<accession>X1VQ22</accession>
<sequence>LFLAKKQGKMPQSEFDNAKKVRILSHIPPNPAKVY</sequence>
<evidence type="ECO:0000313" key="1">
    <source>
        <dbReference type="EMBL" id="GAJ18731.1"/>
    </source>
</evidence>
<dbReference type="EMBL" id="BARW01037867">
    <property type="protein sequence ID" value="GAJ18731.1"/>
    <property type="molecule type" value="Genomic_DNA"/>
</dbReference>
<reference evidence="1" key="1">
    <citation type="journal article" date="2014" name="Front. Microbiol.">
        <title>High frequency of phylogenetically diverse reductive dehalogenase-homologous genes in deep subseafloor sedimentary metagenomes.</title>
        <authorList>
            <person name="Kawai M."/>
            <person name="Futagami T."/>
            <person name="Toyoda A."/>
            <person name="Takaki Y."/>
            <person name="Nishi S."/>
            <person name="Hori S."/>
            <person name="Arai W."/>
            <person name="Tsubouchi T."/>
            <person name="Morono Y."/>
            <person name="Uchiyama I."/>
            <person name="Ito T."/>
            <person name="Fujiyama A."/>
            <person name="Inagaki F."/>
            <person name="Takami H."/>
        </authorList>
    </citation>
    <scope>NUCLEOTIDE SEQUENCE</scope>
    <source>
        <strain evidence="1">Expedition CK06-06</strain>
    </source>
</reference>
<name>X1VQ22_9ZZZZ</name>
<feature type="non-terminal residue" evidence="1">
    <location>
        <position position="1"/>
    </location>
</feature>
<comment type="caution">
    <text evidence="1">The sequence shown here is derived from an EMBL/GenBank/DDBJ whole genome shotgun (WGS) entry which is preliminary data.</text>
</comment>
<proteinExistence type="predicted"/>
<dbReference type="AlphaFoldDB" id="X1VQ22"/>